<proteinExistence type="inferred from homology"/>
<evidence type="ECO:0000313" key="5">
    <source>
        <dbReference type="WBParaSite" id="EVEC_0000663701-mRNA-1"/>
    </source>
</evidence>
<feature type="transmembrane region" description="Helical" evidence="2">
    <location>
        <begin position="113"/>
        <end position="135"/>
    </location>
</feature>
<dbReference type="STRING" id="51028.A0A0N4V8G1"/>
<dbReference type="EMBL" id="UXUI01008420">
    <property type="protein sequence ID" value="VDD91460.1"/>
    <property type="molecule type" value="Genomic_DNA"/>
</dbReference>
<dbReference type="InterPro" id="IPR051843">
    <property type="entry name" value="CPA1_transporter"/>
</dbReference>
<feature type="transmembrane region" description="Helical" evidence="2">
    <location>
        <begin position="43"/>
        <end position="65"/>
    </location>
</feature>
<dbReference type="WBParaSite" id="EVEC_0000663701-mRNA-1">
    <property type="protein sequence ID" value="EVEC_0000663701-mRNA-1"/>
    <property type="gene ID" value="EVEC_0000663701"/>
</dbReference>
<protein>
    <submittedName>
        <fullName evidence="5">Na_H_Exchanger domain-containing protein</fullName>
    </submittedName>
</protein>
<feature type="transmembrane region" description="Helical" evidence="2">
    <location>
        <begin position="226"/>
        <end position="249"/>
    </location>
</feature>
<evidence type="ECO:0000313" key="3">
    <source>
        <dbReference type="EMBL" id="VDD91460.1"/>
    </source>
</evidence>
<feature type="transmembrane region" description="Helical" evidence="2">
    <location>
        <begin position="195"/>
        <end position="214"/>
    </location>
</feature>
<keyword evidence="4" id="KW-1185">Reference proteome</keyword>
<reference evidence="5" key="1">
    <citation type="submission" date="2017-02" db="UniProtKB">
        <authorList>
            <consortium name="WormBaseParasite"/>
        </authorList>
    </citation>
    <scope>IDENTIFICATION</scope>
</reference>
<dbReference type="PANTHER" id="PTHR31102:SF1">
    <property type="entry name" value="CATION_H+ EXCHANGER DOMAIN-CONTAINING PROTEIN"/>
    <property type="match status" value="1"/>
</dbReference>
<feature type="transmembrane region" description="Helical" evidence="2">
    <location>
        <begin position="71"/>
        <end position="92"/>
    </location>
</feature>
<gene>
    <name evidence="3" type="ORF">EVEC_LOCUS6211</name>
</gene>
<comment type="similarity">
    <text evidence="1">Belongs to the monovalent cation:proton antiporter 1 (CPA1) transporter (TC 2.A.36) family.</text>
</comment>
<dbReference type="Proteomes" id="UP000274131">
    <property type="component" value="Unassembled WGS sequence"/>
</dbReference>
<evidence type="ECO:0000313" key="4">
    <source>
        <dbReference type="Proteomes" id="UP000274131"/>
    </source>
</evidence>
<accession>A0A0N4V8G1</accession>
<sequence>MLYVDEACRSFLCRIALTVVLIRAGIGVDLDAVKKTKSLICRLGVVPPIVEGVVIFALGTLILPMDLKMQLLFAIILAPTSPAVVIPTMLGFMKKGYGTLTGTSSAIIASSTIDNIICIVAYNVLVSVVFSSVLLRYEFSIQFTAAVLGVIIGIFGGFIFRIHPHIGSNNLHIVRAILLFSVCAALNFVSLAIEMSTMGVIATVLMSFTASNGWKKTMESKFYHEAEIFTFIWDYFAVQMLFSLIGFQFQLNQ</sequence>
<feature type="transmembrane region" description="Helical" evidence="2">
    <location>
        <begin position="172"/>
        <end position="189"/>
    </location>
</feature>
<keyword evidence="2" id="KW-1133">Transmembrane helix</keyword>
<name>A0A0N4V8G1_ENTVE</name>
<feature type="transmembrane region" description="Helical" evidence="2">
    <location>
        <begin position="141"/>
        <end position="160"/>
    </location>
</feature>
<reference evidence="3 4" key="2">
    <citation type="submission" date="2018-10" db="EMBL/GenBank/DDBJ databases">
        <authorList>
            <consortium name="Pathogen Informatics"/>
        </authorList>
    </citation>
    <scope>NUCLEOTIDE SEQUENCE [LARGE SCALE GENOMIC DNA]</scope>
</reference>
<dbReference type="GO" id="GO:0098662">
    <property type="term" value="P:inorganic cation transmembrane transport"/>
    <property type="evidence" value="ECO:0007669"/>
    <property type="project" value="TreeGrafter"/>
</dbReference>
<organism evidence="5">
    <name type="scientific">Enterobius vermicularis</name>
    <name type="common">Human pinworm</name>
    <dbReference type="NCBI Taxonomy" id="51028"/>
    <lineage>
        <taxon>Eukaryota</taxon>
        <taxon>Metazoa</taxon>
        <taxon>Ecdysozoa</taxon>
        <taxon>Nematoda</taxon>
        <taxon>Chromadorea</taxon>
        <taxon>Rhabditida</taxon>
        <taxon>Spirurina</taxon>
        <taxon>Oxyuridomorpha</taxon>
        <taxon>Oxyuroidea</taxon>
        <taxon>Oxyuridae</taxon>
        <taxon>Enterobius</taxon>
    </lineage>
</organism>
<keyword evidence="2" id="KW-0812">Transmembrane</keyword>
<keyword evidence="2" id="KW-0472">Membrane</keyword>
<dbReference type="PANTHER" id="PTHR31102">
    <property type="match status" value="1"/>
</dbReference>
<evidence type="ECO:0000256" key="1">
    <source>
        <dbReference type="ARBA" id="ARBA00007367"/>
    </source>
</evidence>
<evidence type="ECO:0000256" key="2">
    <source>
        <dbReference type="SAM" id="Phobius"/>
    </source>
</evidence>
<dbReference type="OrthoDB" id="423807at2759"/>
<dbReference type="AlphaFoldDB" id="A0A0N4V8G1"/>